<accession>A0A1N7PG62</accession>
<dbReference type="AlphaFoldDB" id="A0A1N7PG62"/>
<gene>
    <name evidence="5" type="ORF">SAMN05421774_105224</name>
</gene>
<dbReference type="STRING" id="1086013.SAMN05421774_105224"/>
<evidence type="ECO:0000313" key="5">
    <source>
        <dbReference type="EMBL" id="SIT09517.1"/>
    </source>
</evidence>
<evidence type="ECO:0000256" key="3">
    <source>
        <dbReference type="ARBA" id="ARBA00022898"/>
    </source>
</evidence>
<keyword evidence="5" id="KW-0808">Transferase</keyword>
<dbReference type="InterPro" id="IPR015421">
    <property type="entry name" value="PyrdxlP-dep_Trfase_major"/>
</dbReference>
<keyword evidence="3 4" id="KW-0663">Pyridoxal phosphate</keyword>
<dbReference type="InterPro" id="IPR049704">
    <property type="entry name" value="Aminotrans_3_PPA_site"/>
</dbReference>
<organism evidence="5 6">
    <name type="scientific">Gemmobacter megaterium</name>
    <dbReference type="NCBI Taxonomy" id="1086013"/>
    <lineage>
        <taxon>Bacteria</taxon>
        <taxon>Pseudomonadati</taxon>
        <taxon>Pseudomonadota</taxon>
        <taxon>Alphaproteobacteria</taxon>
        <taxon>Rhodobacterales</taxon>
        <taxon>Paracoccaceae</taxon>
        <taxon>Gemmobacter</taxon>
    </lineage>
</organism>
<dbReference type="InterPro" id="IPR015424">
    <property type="entry name" value="PyrdxlP-dep_Trfase"/>
</dbReference>
<dbReference type="Pfam" id="PF00202">
    <property type="entry name" value="Aminotran_3"/>
    <property type="match status" value="1"/>
</dbReference>
<dbReference type="SUPFAM" id="SSF53383">
    <property type="entry name" value="PLP-dependent transferases"/>
    <property type="match status" value="1"/>
</dbReference>
<dbReference type="Gene3D" id="3.40.640.10">
    <property type="entry name" value="Type I PLP-dependent aspartate aminotransferase-like (Major domain)"/>
    <property type="match status" value="1"/>
</dbReference>
<evidence type="ECO:0000256" key="1">
    <source>
        <dbReference type="ARBA" id="ARBA00001933"/>
    </source>
</evidence>
<sequence length="424" mass="45612">MSETLIERRARLMGPNVPTFYREPVHLVRGEGVWLWDVAGKRYLDCYNNVPHVGHCHPKVVEAISRQAATLNTHTRYLHDLVLDYIERLGATFNHGTTQAIMTCTGSEANDIALRMAQAVTGKTGIIATDNTYHGNTALVSQLSTRKPPIGGYARNIRLVPAPDSLRPVGGTVEGQAEAFAANVRKAIAELEAEGFGFSAMLLCPLFANEGLPDLAPGFLDPTMAAIRAAGGLMIADEVQPGFGRSGSHFWGHDRLGFAPDVVTMGKPMGNGHPVAAVFARADVMAAFRDAFGYFNTFGGNPVSAAAAMAVLDVIEQEGLQANAQQTGAYVVERLKGLSHPLIAQVRGIGMFFGVEFLLEDGDPATTFVADLIEGMVARGVLLNNIGKHRNTLKMRPPMPFSRENADLLVDTLAQVLAETPVLR</sequence>
<evidence type="ECO:0000256" key="4">
    <source>
        <dbReference type="RuleBase" id="RU003560"/>
    </source>
</evidence>
<dbReference type="RefSeq" id="WP_076532145.1">
    <property type="nucleotide sequence ID" value="NZ_BMEH01000005.1"/>
</dbReference>
<evidence type="ECO:0000256" key="2">
    <source>
        <dbReference type="ARBA" id="ARBA00008954"/>
    </source>
</evidence>
<name>A0A1N7PG62_9RHOB</name>
<dbReference type="OrthoDB" id="9801834at2"/>
<dbReference type="PROSITE" id="PS00600">
    <property type="entry name" value="AA_TRANSFER_CLASS_3"/>
    <property type="match status" value="1"/>
</dbReference>
<keyword evidence="5" id="KW-0032">Aminotransferase</keyword>
<evidence type="ECO:0000313" key="6">
    <source>
        <dbReference type="Proteomes" id="UP000186141"/>
    </source>
</evidence>
<comment type="cofactor">
    <cofactor evidence="1">
        <name>pyridoxal 5'-phosphate</name>
        <dbReference type="ChEBI" id="CHEBI:597326"/>
    </cofactor>
</comment>
<dbReference type="PANTHER" id="PTHR45688:SF13">
    <property type="entry name" value="ALANINE--GLYOXYLATE AMINOTRANSFERASE 2-LIKE"/>
    <property type="match status" value="1"/>
</dbReference>
<protein>
    <submittedName>
        <fullName evidence="5">4-aminobutyrate aminotransferase</fullName>
    </submittedName>
</protein>
<dbReference type="InterPro" id="IPR005814">
    <property type="entry name" value="Aminotrans_3"/>
</dbReference>
<dbReference type="PIRSF" id="PIRSF000521">
    <property type="entry name" value="Transaminase_4ab_Lys_Orn"/>
    <property type="match status" value="1"/>
</dbReference>
<dbReference type="GO" id="GO:0030170">
    <property type="term" value="F:pyridoxal phosphate binding"/>
    <property type="evidence" value="ECO:0007669"/>
    <property type="project" value="InterPro"/>
</dbReference>
<dbReference type="Gene3D" id="3.90.1150.10">
    <property type="entry name" value="Aspartate Aminotransferase, domain 1"/>
    <property type="match status" value="1"/>
</dbReference>
<keyword evidence="6" id="KW-1185">Reference proteome</keyword>
<reference evidence="5 6" key="1">
    <citation type="submission" date="2017-01" db="EMBL/GenBank/DDBJ databases">
        <authorList>
            <person name="Mah S.A."/>
            <person name="Swanson W.J."/>
            <person name="Moy G.W."/>
            <person name="Vacquier V.D."/>
        </authorList>
    </citation>
    <scope>NUCLEOTIDE SEQUENCE [LARGE SCALE GENOMIC DNA]</scope>
    <source>
        <strain evidence="5 6">DSM 26375</strain>
    </source>
</reference>
<dbReference type="PANTHER" id="PTHR45688">
    <property type="match status" value="1"/>
</dbReference>
<proteinExistence type="inferred from homology"/>
<dbReference type="GO" id="GO:0008483">
    <property type="term" value="F:transaminase activity"/>
    <property type="evidence" value="ECO:0007669"/>
    <property type="project" value="UniProtKB-KW"/>
</dbReference>
<dbReference type="CDD" id="cd00610">
    <property type="entry name" value="OAT_like"/>
    <property type="match status" value="1"/>
</dbReference>
<dbReference type="InterPro" id="IPR015422">
    <property type="entry name" value="PyrdxlP-dep_Trfase_small"/>
</dbReference>
<dbReference type="Proteomes" id="UP000186141">
    <property type="component" value="Unassembled WGS sequence"/>
</dbReference>
<comment type="similarity">
    <text evidence="2 4">Belongs to the class-III pyridoxal-phosphate-dependent aminotransferase family.</text>
</comment>
<dbReference type="EMBL" id="FTOT01000005">
    <property type="protein sequence ID" value="SIT09517.1"/>
    <property type="molecule type" value="Genomic_DNA"/>
</dbReference>